<dbReference type="PANTHER" id="PTHR39428">
    <property type="entry name" value="F420H(2)-DEPENDENT QUINONE REDUCTASE RV1261C"/>
    <property type="match status" value="1"/>
</dbReference>
<keyword evidence="2" id="KW-0560">Oxidoreductase</keyword>
<gene>
    <name evidence="4" type="primary">ddn_2</name>
    <name evidence="4" type="ORF">MINTM018_22550</name>
</gene>
<evidence type="ECO:0000313" key="5">
    <source>
        <dbReference type="Proteomes" id="UP000595205"/>
    </source>
</evidence>
<dbReference type="RefSeq" id="WP_009957846.1">
    <property type="nucleotide sequence ID" value="NZ_AP024241.1"/>
</dbReference>
<dbReference type="Gene3D" id="2.30.110.10">
    <property type="entry name" value="Electron Transport, Fmn-binding Protein, Chain A"/>
    <property type="match status" value="1"/>
</dbReference>
<dbReference type="InterPro" id="IPR012349">
    <property type="entry name" value="Split_barrel_FMN-bd"/>
</dbReference>
<protein>
    <submittedName>
        <fullName evidence="4">Deazaflavin-dependent nitroreductase</fullName>
    </submittedName>
</protein>
<dbReference type="GO" id="GO:0016491">
    <property type="term" value="F:oxidoreductase activity"/>
    <property type="evidence" value="ECO:0007669"/>
    <property type="project" value="UniProtKB-KW"/>
</dbReference>
<dbReference type="GO" id="GO:0070967">
    <property type="term" value="F:coenzyme F420 binding"/>
    <property type="evidence" value="ECO:0007669"/>
    <property type="project" value="TreeGrafter"/>
</dbReference>
<evidence type="ECO:0000256" key="3">
    <source>
        <dbReference type="ARBA" id="ARBA00049106"/>
    </source>
</evidence>
<dbReference type="PANTHER" id="PTHR39428:SF3">
    <property type="entry name" value="DEAZAFLAVIN-DEPENDENT NITROREDUCTASE"/>
    <property type="match status" value="1"/>
</dbReference>
<dbReference type="Proteomes" id="UP000595205">
    <property type="component" value="Chromosome"/>
</dbReference>
<dbReference type="InterPro" id="IPR004378">
    <property type="entry name" value="F420H2_quin_Rdtase"/>
</dbReference>
<name>A0A7R7RPR2_MYCIT</name>
<dbReference type="AlphaFoldDB" id="A0A7R7RPR2"/>
<sequence length="161" mass="18326">MWRWPANTRRVDAKRPPVLISVLAPRLLKWVSKANVAIYRATDGRLAGHELGLALCLLTTTGRKSGLSRTTPLIFMADDARLVLVASQGGLPTHPMWFLNLRANPDVRVQIRAQTRSMRARVADETERTQLWPRLTAHNPRWARYQSWTDRVIPVVICEPT</sequence>
<reference evidence="4 5" key="1">
    <citation type="submission" date="2020-12" db="EMBL/GenBank/DDBJ databases">
        <title>Genome sequence of clinical Mycobacterium intracellulare strains.</title>
        <authorList>
            <person name="Tateishi Y."/>
            <person name="Matsumoto S."/>
            <person name="Fukushima Y."/>
            <person name="Nakajima C."/>
            <person name="Suzuki Y."/>
        </authorList>
    </citation>
    <scope>NUCLEOTIDE SEQUENCE [LARGE SCALE GENOMIC DNA]</scope>
    <source>
        <strain evidence="4 5">M018</strain>
    </source>
</reference>
<comment type="similarity">
    <text evidence="1">Belongs to the F420H(2)-dependent quinone reductase family.</text>
</comment>
<evidence type="ECO:0000313" key="4">
    <source>
        <dbReference type="EMBL" id="BCO99485.1"/>
    </source>
</evidence>
<dbReference type="Pfam" id="PF04075">
    <property type="entry name" value="F420H2_quin_red"/>
    <property type="match status" value="1"/>
</dbReference>
<dbReference type="EMBL" id="AP024255">
    <property type="protein sequence ID" value="BCO99485.1"/>
    <property type="molecule type" value="Genomic_DNA"/>
</dbReference>
<proteinExistence type="inferred from homology"/>
<evidence type="ECO:0000256" key="2">
    <source>
        <dbReference type="ARBA" id="ARBA00023002"/>
    </source>
</evidence>
<dbReference type="OMA" id="NPRWARY"/>
<dbReference type="GeneID" id="45454312"/>
<dbReference type="GO" id="GO:0005886">
    <property type="term" value="C:plasma membrane"/>
    <property type="evidence" value="ECO:0007669"/>
    <property type="project" value="TreeGrafter"/>
</dbReference>
<comment type="catalytic activity">
    <reaction evidence="3">
        <text>oxidized coenzyme F420-(gamma-L-Glu)(n) + a quinol + H(+) = reduced coenzyme F420-(gamma-L-Glu)(n) + a quinone</text>
        <dbReference type="Rhea" id="RHEA:39663"/>
        <dbReference type="Rhea" id="RHEA-COMP:12939"/>
        <dbReference type="Rhea" id="RHEA-COMP:14378"/>
        <dbReference type="ChEBI" id="CHEBI:15378"/>
        <dbReference type="ChEBI" id="CHEBI:24646"/>
        <dbReference type="ChEBI" id="CHEBI:132124"/>
        <dbReference type="ChEBI" id="CHEBI:133980"/>
        <dbReference type="ChEBI" id="CHEBI:139511"/>
    </reaction>
</comment>
<dbReference type="NCBIfam" id="TIGR00026">
    <property type="entry name" value="hi_GC_TIGR00026"/>
    <property type="match status" value="1"/>
</dbReference>
<accession>A0A7R7RPR2</accession>
<organism evidence="4 5">
    <name type="scientific">Mycobacterium intracellulare</name>
    <dbReference type="NCBI Taxonomy" id="1767"/>
    <lineage>
        <taxon>Bacteria</taxon>
        <taxon>Bacillati</taxon>
        <taxon>Actinomycetota</taxon>
        <taxon>Actinomycetes</taxon>
        <taxon>Mycobacteriales</taxon>
        <taxon>Mycobacteriaceae</taxon>
        <taxon>Mycobacterium</taxon>
        <taxon>Mycobacterium avium complex (MAC)</taxon>
    </lineage>
</organism>
<evidence type="ECO:0000256" key="1">
    <source>
        <dbReference type="ARBA" id="ARBA00008710"/>
    </source>
</evidence>